<dbReference type="PROSITE" id="PS51272">
    <property type="entry name" value="SLH"/>
    <property type="match status" value="3"/>
</dbReference>
<dbReference type="InterPro" id="IPR051465">
    <property type="entry name" value="Cell_Envelope_Struct_Comp"/>
</dbReference>
<dbReference type="RefSeq" id="WP_108995794.1">
    <property type="nucleotide sequence ID" value="NZ_BDQX01000403.1"/>
</dbReference>
<comment type="caution">
    <text evidence="3">The sequence shown here is derived from an EMBL/GenBank/DDBJ whole genome shotgun (WGS) entry which is preliminary data.</text>
</comment>
<dbReference type="InterPro" id="IPR008965">
    <property type="entry name" value="CBM2/CBM3_carb-bd_dom_sf"/>
</dbReference>
<accession>A0A2R5EZG3</accession>
<sequence>MKIKRTWQMIIGMLILSLMAQALPLASAAPASPELEVKSAQAYAGQSAIVDIVINRPKGLKTFEFQLNYDRSALELSDANVTKGQDVSGWLYQYKAEPGKGTVRVAAVHMDGFASDNQAHIMRLTFKAIGSMGVKTFNVTQLKAFESVDGESNITSKIGSFTIMGGSPPIRTGTPVEPGKADWSAEVSINNGASQLVSIDNSQAASVTIKVETSRNVGSIRVGLQNDLVDRILDSGKSLVIQSPIGELVLDARTVSPFAGQNIVITLEQAEGSARQTFMTLKVEADGQAIANFDGKVKVILPYSNEISESDENLVVYRKDGNRTAIIPQAVAVNGKVTFVTRNASTFEIGYNSKPFNDVAEHWSERNIAFVATKELFLGISAEMFGPDRTMSRGMLATVLGRMIGVEATALASASNFTDVEAGSYYAPYIAYASENGIVNGVGGGRFAPDREVTREEMANMIMGFMKHIQLAPPESIAKRKFEDEGAIAGWAVADIQHLQAAGILDGKPGNRFDPKGLVTRAEAAKVIRVLLEISVR</sequence>
<keyword evidence="4" id="KW-1185">Reference proteome</keyword>
<dbReference type="AlphaFoldDB" id="A0A2R5EZG3"/>
<name>A0A2R5EZG3_9BACL</name>
<gene>
    <name evidence="3" type="ORF">PAT3040_06327</name>
</gene>
<protein>
    <recommendedName>
        <fullName evidence="2">SLH domain-containing protein</fullName>
    </recommendedName>
</protein>
<dbReference type="PANTHER" id="PTHR43308">
    <property type="entry name" value="OUTER MEMBRANE PROTEIN ALPHA-RELATED"/>
    <property type="match status" value="1"/>
</dbReference>
<dbReference type="CDD" id="cd08547">
    <property type="entry name" value="Type_II_cohesin"/>
    <property type="match status" value="1"/>
</dbReference>
<feature type="domain" description="SLH" evidence="2">
    <location>
        <begin position="413"/>
        <end position="476"/>
    </location>
</feature>
<dbReference type="Gene3D" id="2.60.40.680">
    <property type="match status" value="1"/>
</dbReference>
<dbReference type="Proteomes" id="UP000245202">
    <property type="component" value="Unassembled WGS sequence"/>
</dbReference>
<dbReference type="Pfam" id="PF00963">
    <property type="entry name" value="Cohesin"/>
    <property type="match status" value="1"/>
</dbReference>
<dbReference type="PANTHER" id="PTHR43308:SF5">
    <property type="entry name" value="S-LAYER PROTEIN _ PEPTIDOGLYCAN ENDO-BETA-N-ACETYLGLUCOSAMINIDASE"/>
    <property type="match status" value="1"/>
</dbReference>
<feature type="domain" description="SLH" evidence="2">
    <location>
        <begin position="479"/>
        <end position="537"/>
    </location>
</feature>
<dbReference type="InterPro" id="IPR001119">
    <property type="entry name" value="SLH_dom"/>
</dbReference>
<dbReference type="EMBL" id="BDQX01000403">
    <property type="protein sequence ID" value="GBG11505.1"/>
    <property type="molecule type" value="Genomic_DNA"/>
</dbReference>
<evidence type="ECO:0000313" key="4">
    <source>
        <dbReference type="Proteomes" id="UP000245202"/>
    </source>
</evidence>
<feature type="signal peptide" evidence="1">
    <location>
        <begin position="1"/>
        <end position="22"/>
    </location>
</feature>
<dbReference type="InterPro" id="IPR002102">
    <property type="entry name" value="Cohesin_dom"/>
</dbReference>
<keyword evidence="1" id="KW-0732">Signal</keyword>
<feature type="domain" description="SLH" evidence="2">
    <location>
        <begin position="351"/>
        <end position="412"/>
    </location>
</feature>
<feature type="chain" id="PRO_5038424783" description="SLH domain-containing protein" evidence="1">
    <location>
        <begin position="23"/>
        <end position="537"/>
    </location>
</feature>
<dbReference type="GO" id="GO:0000272">
    <property type="term" value="P:polysaccharide catabolic process"/>
    <property type="evidence" value="ECO:0007669"/>
    <property type="project" value="InterPro"/>
</dbReference>
<dbReference type="GO" id="GO:0030246">
    <property type="term" value="F:carbohydrate binding"/>
    <property type="evidence" value="ECO:0007669"/>
    <property type="project" value="InterPro"/>
</dbReference>
<evidence type="ECO:0000259" key="2">
    <source>
        <dbReference type="PROSITE" id="PS51272"/>
    </source>
</evidence>
<evidence type="ECO:0000313" key="3">
    <source>
        <dbReference type="EMBL" id="GBG11505.1"/>
    </source>
</evidence>
<organism evidence="3 4">
    <name type="scientific">Paenibacillus agaridevorans</name>
    <dbReference type="NCBI Taxonomy" id="171404"/>
    <lineage>
        <taxon>Bacteria</taxon>
        <taxon>Bacillati</taxon>
        <taxon>Bacillota</taxon>
        <taxon>Bacilli</taxon>
        <taxon>Bacillales</taxon>
        <taxon>Paenibacillaceae</taxon>
        <taxon>Paenibacillus</taxon>
    </lineage>
</organism>
<proteinExistence type="predicted"/>
<dbReference type="SUPFAM" id="SSF49384">
    <property type="entry name" value="Carbohydrate-binding domain"/>
    <property type="match status" value="1"/>
</dbReference>
<reference evidence="3 4" key="1">
    <citation type="submission" date="2017-08" db="EMBL/GenBank/DDBJ databases">
        <title>Substantial Increase in Enzyme Production by Combined Drug-Resistance Mutations in Paenibacillus agaridevorans.</title>
        <authorList>
            <person name="Tanaka Y."/>
            <person name="Funane K."/>
            <person name="Hosaka T."/>
            <person name="Shiwa Y."/>
            <person name="Fujita N."/>
            <person name="Miyazaki T."/>
            <person name="Yoshikawa H."/>
            <person name="Murakami K."/>
            <person name="Kasahara K."/>
            <person name="Inaoka T."/>
            <person name="Hiraga Y."/>
            <person name="Ochi K."/>
        </authorList>
    </citation>
    <scope>NUCLEOTIDE SEQUENCE [LARGE SCALE GENOMIC DNA]</scope>
    <source>
        <strain evidence="3 4">T-3040</strain>
    </source>
</reference>
<dbReference type="Pfam" id="PF00395">
    <property type="entry name" value="SLH"/>
    <property type="match status" value="3"/>
</dbReference>
<evidence type="ECO:0000256" key="1">
    <source>
        <dbReference type="SAM" id="SignalP"/>
    </source>
</evidence>